<dbReference type="InterPro" id="IPR039683">
    <property type="entry name" value="Lsm12-like"/>
</dbReference>
<dbReference type="PROSITE" id="PS52001">
    <property type="entry name" value="AD"/>
    <property type="match status" value="1"/>
</dbReference>
<evidence type="ECO:0000259" key="1">
    <source>
        <dbReference type="PROSITE" id="PS52001"/>
    </source>
</evidence>
<dbReference type="PANTHER" id="PTHR13542">
    <property type="entry name" value="LSM12 HOMOLOG"/>
    <property type="match status" value="1"/>
</dbReference>
<protein>
    <recommendedName>
        <fullName evidence="1">AD domain-containing protein</fullName>
    </recommendedName>
</protein>
<dbReference type="Pfam" id="PF09793">
    <property type="entry name" value="AD"/>
    <property type="match status" value="1"/>
</dbReference>
<reference evidence="2" key="1">
    <citation type="submission" date="2019-05" db="EMBL/GenBank/DDBJ databases">
        <title>Annotation for the trematode Fasciolopsis buski.</title>
        <authorList>
            <person name="Choi Y.-J."/>
        </authorList>
    </citation>
    <scope>NUCLEOTIDE SEQUENCE</scope>
    <source>
        <strain evidence="2">HT</strain>
        <tissue evidence="2">Whole worm</tissue>
    </source>
</reference>
<accession>A0A8E0RSQ3</accession>
<gene>
    <name evidence="2" type="ORF">FBUS_05554</name>
</gene>
<dbReference type="Proteomes" id="UP000728185">
    <property type="component" value="Unassembled WGS sequence"/>
</dbReference>
<sequence>MTVNTALKLGWVISAVCDNTPIEGEVICVDLARKIVVLRWFLHLLLSFIQRQHPTEDGTLTIWLKELRETSVSNKRNRSFIGRACLLRSENLLNIYKKRKSIPLWLFCRLTEVVWEDPNIIVMEHTKICPPYKEDNVSINSENAIAKRQTEHVRKIVCKLSNICAHV</sequence>
<name>A0A8E0RSQ3_9TREM</name>
<dbReference type="InterPro" id="IPR019181">
    <property type="entry name" value="LSM12_ABD"/>
</dbReference>
<comment type="caution">
    <text evidence="2">The sequence shown here is derived from an EMBL/GenBank/DDBJ whole genome shotgun (WGS) entry which is preliminary data.</text>
</comment>
<dbReference type="AlphaFoldDB" id="A0A8E0RSQ3"/>
<evidence type="ECO:0000313" key="3">
    <source>
        <dbReference type="Proteomes" id="UP000728185"/>
    </source>
</evidence>
<organism evidence="2 3">
    <name type="scientific">Fasciolopsis buskii</name>
    <dbReference type="NCBI Taxonomy" id="27845"/>
    <lineage>
        <taxon>Eukaryota</taxon>
        <taxon>Metazoa</taxon>
        <taxon>Spiralia</taxon>
        <taxon>Lophotrochozoa</taxon>
        <taxon>Platyhelminthes</taxon>
        <taxon>Trematoda</taxon>
        <taxon>Digenea</taxon>
        <taxon>Plagiorchiida</taxon>
        <taxon>Echinostomata</taxon>
        <taxon>Echinostomatoidea</taxon>
        <taxon>Fasciolidae</taxon>
        <taxon>Fasciolopsis</taxon>
    </lineage>
</organism>
<dbReference type="InterPro" id="IPR047574">
    <property type="entry name" value="AD"/>
</dbReference>
<keyword evidence="3" id="KW-1185">Reference proteome</keyword>
<dbReference type="EMBL" id="LUCM01008558">
    <property type="protein sequence ID" value="KAA0188204.1"/>
    <property type="molecule type" value="Genomic_DNA"/>
</dbReference>
<proteinExistence type="predicted"/>
<evidence type="ECO:0000313" key="2">
    <source>
        <dbReference type="EMBL" id="KAA0188204.1"/>
    </source>
</evidence>
<dbReference type="OrthoDB" id="1057137at2759"/>
<feature type="domain" description="AD" evidence="1">
    <location>
        <begin position="65"/>
        <end position="165"/>
    </location>
</feature>